<feature type="transmembrane region" description="Helical" evidence="24">
    <location>
        <begin position="170"/>
        <end position="192"/>
    </location>
</feature>
<dbReference type="OrthoDB" id="9176737at2"/>
<dbReference type="SMART" id="SM00387">
    <property type="entry name" value="HATPase_c"/>
    <property type="match status" value="1"/>
</dbReference>
<feature type="domain" description="PAS" evidence="27">
    <location>
        <begin position="671"/>
        <end position="741"/>
    </location>
</feature>
<dbReference type="KEGG" id="tak:Tharo_1391"/>
<dbReference type="SUPFAM" id="SSF52172">
    <property type="entry name" value="CheY-like"/>
    <property type="match status" value="1"/>
</dbReference>
<dbReference type="Gene3D" id="3.40.50.2300">
    <property type="match status" value="1"/>
</dbReference>
<evidence type="ECO:0000256" key="3">
    <source>
        <dbReference type="ARBA" id="ARBA00012438"/>
    </source>
</evidence>
<dbReference type="PROSITE" id="PS50110">
    <property type="entry name" value="RESPONSE_REGULATORY"/>
    <property type="match status" value="1"/>
</dbReference>
<comment type="function">
    <text evidence="15">Member of the two-component regulatory system BvgS/BvgA. Phosphorylates BvgA via a four-step phosphorelay in response to environmental signals.</text>
</comment>
<evidence type="ECO:0000256" key="17">
    <source>
        <dbReference type="ARBA" id="ARBA00064003"/>
    </source>
</evidence>
<dbReference type="GO" id="GO:0005886">
    <property type="term" value="C:plasma membrane"/>
    <property type="evidence" value="ECO:0007669"/>
    <property type="project" value="UniProtKB-SubCell"/>
</dbReference>
<evidence type="ECO:0000256" key="9">
    <source>
        <dbReference type="ARBA" id="ARBA00022741"/>
    </source>
</evidence>
<dbReference type="Pfam" id="PF03924">
    <property type="entry name" value="CHASE"/>
    <property type="match status" value="1"/>
</dbReference>
<dbReference type="CDD" id="cd16922">
    <property type="entry name" value="HATPase_EvgS-ArcB-TorS-like"/>
    <property type="match status" value="1"/>
</dbReference>
<dbReference type="GO" id="GO:0004674">
    <property type="term" value="F:protein serine/threonine kinase activity"/>
    <property type="evidence" value="ECO:0007669"/>
    <property type="project" value="UniProtKB-KW"/>
</dbReference>
<dbReference type="RefSeq" id="WP_107220590.1">
    <property type="nucleotide sequence ID" value="NZ_CP028339.1"/>
</dbReference>
<dbReference type="GO" id="GO:0006355">
    <property type="term" value="P:regulation of DNA-templated transcription"/>
    <property type="evidence" value="ECO:0007669"/>
    <property type="project" value="InterPro"/>
</dbReference>
<feature type="domain" description="PAS" evidence="27">
    <location>
        <begin position="553"/>
        <end position="617"/>
    </location>
</feature>
<dbReference type="GO" id="GO:0000155">
    <property type="term" value="F:phosphorelay sensor kinase activity"/>
    <property type="evidence" value="ECO:0007669"/>
    <property type="project" value="InterPro"/>
</dbReference>
<evidence type="ECO:0000259" key="29">
    <source>
        <dbReference type="PROSITE" id="PS50894"/>
    </source>
</evidence>
<evidence type="ECO:0000256" key="8">
    <source>
        <dbReference type="ARBA" id="ARBA00022692"/>
    </source>
</evidence>
<protein>
    <recommendedName>
        <fullName evidence="20">Sensor protein FixL</fullName>
        <ecNumber evidence="3">2.7.13.3</ecNumber>
    </recommendedName>
    <alternativeName>
        <fullName evidence="18">Sensory/regulatory protein RpfC</fullName>
    </alternativeName>
    <alternativeName>
        <fullName evidence="19">Virulence sensor protein BvgS</fullName>
    </alternativeName>
</protein>
<dbReference type="Proteomes" id="UP000241885">
    <property type="component" value="Chromosome"/>
</dbReference>
<dbReference type="InterPro" id="IPR036890">
    <property type="entry name" value="HATPase_C_sf"/>
</dbReference>
<dbReference type="InterPro" id="IPR007895">
    <property type="entry name" value="MASE1"/>
</dbReference>
<dbReference type="Gene3D" id="3.30.565.10">
    <property type="entry name" value="Histidine kinase-like ATPase, C-terminal domain"/>
    <property type="match status" value="1"/>
</dbReference>
<evidence type="ECO:0000256" key="6">
    <source>
        <dbReference type="ARBA" id="ARBA00022553"/>
    </source>
</evidence>
<evidence type="ECO:0000256" key="19">
    <source>
        <dbReference type="ARBA" id="ARBA00070152"/>
    </source>
</evidence>
<feature type="domain" description="CHASE" evidence="28">
    <location>
        <begin position="269"/>
        <end position="433"/>
    </location>
</feature>
<evidence type="ECO:0000256" key="20">
    <source>
        <dbReference type="ARBA" id="ARBA00070616"/>
    </source>
</evidence>
<evidence type="ECO:0000259" key="25">
    <source>
        <dbReference type="PROSITE" id="PS50109"/>
    </source>
</evidence>
<feature type="transmembrane region" description="Helical" evidence="24">
    <location>
        <begin position="29"/>
        <end position="48"/>
    </location>
</feature>
<dbReference type="CDD" id="cd17546">
    <property type="entry name" value="REC_hyHK_CKI1_RcsC-like"/>
    <property type="match status" value="1"/>
</dbReference>
<evidence type="ECO:0000256" key="13">
    <source>
        <dbReference type="ARBA" id="ARBA00023012"/>
    </source>
</evidence>
<dbReference type="SUPFAM" id="SSF55874">
    <property type="entry name" value="ATPase domain of HSP90 chaperone/DNA topoisomerase II/histidine kinase"/>
    <property type="match status" value="1"/>
</dbReference>
<dbReference type="Pfam" id="PF08447">
    <property type="entry name" value="PAS_3"/>
    <property type="match status" value="1"/>
</dbReference>
<feature type="coiled-coil region" evidence="23">
    <location>
        <begin position="787"/>
        <end position="821"/>
    </location>
</feature>
<dbReference type="PROSITE" id="PS50109">
    <property type="entry name" value="HIS_KIN"/>
    <property type="match status" value="1"/>
</dbReference>
<dbReference type="GO" id="GO:0005524">
    <property type="term" value="F:ATP binding"/>
    <property type="evidence" value="ECO:0007669"/>
    <property type="project" value="UniProtKB-KW"/>
</dbReference>
<feature type="modified residue" description="4-aspartylphosphate" evidence="22">
    <location>
        <position position="1260"/>
    </location>
</feature>
<dbReference type="CDD" id="cd00088">
    <property type="entry name" value="HPT"/>
    <property type="match status" value="1"/>
</dbReference>
<feature type="transmembrane region" description="Helical" evidence="24">
    <location>
        <begin position="135"/>
        <end position="158"/>
    </location>
</feature>
<dbReference type="PROSITE" id="PS50112">
    <property type="entry name" value="PAS"/>
    <property type="match status" value="3"/>
</dbReference>
<dbReference type="SMART" id="SM00091">
    <property type="entry name" value="PAS"/>
    <property type="match status" value="3"/>
</dbReference>
<evidence type="ECO:0000256" key="14">
    <source>
        <dbReference type="ARBA" id="ARBA00023136"/>
    </source>
</evidence>
<dbReference type="CDD" id="cd00082">
    <property type="entry name" value="HisKA"/>
    <property type="match status" value="1"/>
</dbReference>
<feature type="domain" description="Histidine kinase" evidence="25">
    <location>
        <begin position="959"/>
        <end position="1186"/>
    </location>
</feature>
<dbReference type="Gene3D" id="1.10.287.130">
    <property type="match status" value="1"/>
</dbReference>
<keyword evidence="8 24" id="KW-0812">Transmembrane</keyword>
<dbReference type="EC" id="2.7.13.3" evidence="3"/>
<evidence type="ECO:0000256" key="1">
    <source>
        <dbReference type="ARBA" id="ARBA00000085"/>
    </source>
</evidence>
<evidence type="ECO:0000256" key="18">
    <source>
        <dbReference type="ARBA" id="ARBA00068150"/>
    </source>
</evidence>
<dbReference type="NCBIfam" id="TIGR00229">
    <property type="entry name" value="sensory_box"/>
    <property type="match status" value="3"/>
</dbReference>
<dbReference type="Pfam" id="PF13188">
    <property type="entry name" value="PAS_8"/>
    <property type="match status" value="1"/>
</dbReference>
<dbReference type="SMART" id="SM00388">
    <property type="entry name" value="HisKA"/>
    <property type="match status" value="1"/>
</dbReference>
<keyword evidence="14 24" id="KW-0472">Membrane</keyword>
<gene>
    <name evidence="30" type="ORF">Tharo_1391</name>
</gene>
<keyword evidence="12 24" id="KW-1133">Transmembrane helix</keyword>
<dbReference type="InterPro" id="IPR036097">
    <property type="entry name" value="HisK_dim/P_sf"/>
</dbReference>
<dbReference type="SMART" id="SM00448">
    <property type="entry name" value="REC"/>
    <property type="match status" value="1"/>
</dbReference>
<evidence type="ECO:0000256" key="11">
    <source>
        <dbReference type="ARBA" id="ARBA00022840"/>
    </source>
</evidence>
<evidence type="ECO:0000256" key="10">
    <source>
        <dbReference type="ARBA" id="ARBA00022777"/>
    </source>
</evidence>
<evidence type="ECO:0000313" key="31">
    <source>
        <dbReference type="Proteomes" id="UP000241885"/>
    </source>
</evidence>
<dbReference type="SMART" id="SM00086">
    <property type="entry name" value="PAC"/>
    <property type="match status" value="3"/>
</dbReference>
<dbReference type="Gene3D" id="1.20.120.160">
    <property type="entry name" value="HPT domain"/>
    <property type="match status" value="1"/>
</dbReference>
<proteinExistence type="predicted"/>
<comment type="subunit">
    <text evidence="17">At low DSF concentrations, interacts with RpfF.</text>
</comment>
<sequence length="1461" mass="159972">MNDNAIKAAEGAGPAGTPLSPKVHLRRGLIVALLYALTGGAAMVLPLSSGYASPVWPAAGVAVAALLIWGPRCWPGVWLGGLSTNLWFDPSLAGAGIAALIASGVTAQALLGAWLARRYFEDDLPFAHDWRLGRVLIGAGPLACLLSASLSTAIRFFGGRLEEAALVDEWLRWWSGDTLGVLLFAPLGLLLWPGTHPFRVLGSGSYRFALPLIATTTLLVLGHLGLAQLIDLRARSQTHALMEVISDNETQAIVETLLPLQGLAHFFTASREVTREEFREYAHSFLDHPAILSVDWAPRITAAQRRAFEASMLAEGFDTFRIAELDDQGELQPAGRRAEYFPILYSEPFAVSRNVLGLDHGFEPLRQQAMAAARDNGIAVASDRIRLPHTGRHASLAYIPVWRQAGGERPQHPTGYVAGVLDIPQLFAPLVERARAQGLAVRITDTTAGNPPHPLIDGLRSGASPDWRREFHFGGRSWRLEMEPDGPPRLPGPSSEERLFLGFIMLTALLAAFATLSSAGRHASISREVSERTAQLRSELEARSAAERALHLSEERYRQLIELSPLGILVQCDGRFMFVNARTLAMFGARSADQLLGRALIDFVHPDSRDIIRERTELRSKGLSAPNPTVIHYHRLDGSYSWAELTSVAYLHGGRLGSLILLNDISARIRAEEQHDRFFNLSLDLFCIASTDGYFKSVNPAFTRILGWSEEELLSRPLFDFVHPDDIPATRHELQRLAHNDSSTLGFENRYRCKDGAWRWLSWKALPQPGQLVFATARDMTEQHRAARQLTDLNTELQQRIEERSRALTELEAKKEEIRAILDHLLECVITIDRHGTIRRVNPAIEPLLGYTPEELLGRNVSCLMDSPDREQHDDYLARYLQSGERHMIGSSREVTGRHKSGAAVGLELSVSEYYIDGECLFLGTLRDIRERQALIASLTQAREDAEQASRAKSAFLAAMSHEIRTPMNGVIGLADVLAQDDLPLHQADLVKSIRESASTLLGIIDNILDFSKIEAGKLEIDREALDLPVLIEDQCRTLMPLAAAKGVDLGVDIDAAMPRWVHAAPLRLRQILCNLVGNAIKFSARERNPAAGRGRVEVRARALATTPLQFLIEVEDNGIGIAAEHQRNLFTPFTQAESSTTRRFGGTGLGLAICKRLVDLMGGEIGVDSHPGRGALFSVRLPLELASPPTSIDPAPPAAASAAGDRRSHRILVAEDDAVNRKVIRHQLALLGHHCEIARDGAEALEMWRHGSYDLLLTDLHMPEMDGYQLTQSIRYEENGSQHLPILVLTANALRDEAVRAEAVGVDAYLTKPIRLATLEAELTRWLPHVAASTETGGTAGQTGAALLDGQALASLVGGDRQMIGEVLRDYIESLGLLAAQLEDACGCGNHAAISAIAHRLKSSSQAVGALHLEQLCGELEQAAKAADIASLARCISEFRSIHAATRQHIEQQLSTEQTA</sequence>
<dbReference type="PRINTS" id="PR00344">
    <property type="entry name" value="BCTRLSENSOR"/>
</dbReference>
<accession>A0A2R4BLW7</accession>
<dbReference type="Pfam" id="PF00989">
    <property type="entry name" value="PAS"/>
    <property type="match status" value="1"/>
</dbReference>
<dbReference type="InterPro" id="IPR006189">
    <property type="entry name" value="CHASE_dom"/>
</dbReference>
<name>A0A2R4BLW7_THAAR</name>
<keyword evidence="23" id="KW-0175">Coiled coil</keyword>
<dbReference type="InterPro" id="IPR008207">
    <property type="entry name" value="Sig_transdc_His_kin_Hpt_dom"/>
</dbReference>
<dbReference type="SUPFAM" id="SSF47384">
    <property type="entry name" value="Homodimeric domain of signal transducing histidine kinase"/>
    <property type="match status" value="1"/>
</dbReference>
<feature type="transmembrane region" description="Helical" evidence="24">
    <location>
        <begin position="54"/>
        <end position="71"/>
    </location>
</feature>
<keyword evidence="31" id="KW-1185">Reference proteome</keyword>
<dbReference type="InterPro" id="IPR003594">
    <property type="entry name" value="HATPase_dom"/>
</dbReference>
<comment type="subcellular location">
    <subcellularLocation>
        <location evidence="2">Cell inner membrane</location>
        <topology evidence="2">Multi-pass membrane protein</topology>
    </subcellularLocation>
</comment>
<evidence type="ECO:0000259" key="26">
    <source>
        <dbReference type="PROSITE" id="PS50110"/>
    </source>
</evidence>
<reference evidence="30 31" key="1">
    <citation type="submission" date="2018-03" db="EMBL/GenBank/DDBJ databases">
        <title>Complete genome sequence of Thauera aromatica, a model organism for studying aromatic compound degradation under denitrifying conditions.</title>
        <authorList>
            <person name="Lo H.-Y."/>
            <person name="Goris T."/>
            <person name="Boll M."/>
            <person name="Mueller J.A."/>
        </authorList>
    </citation>
    <scope>NUCLEOTIDE SEQUENCE [LARGE SCALE GENOMIC DNA]</scope>
    <source>
        <strain evidence="30 31">K172</strain>
    </source>
</reference>
<organism evidence="30 31">
    <name type="scientific">Thauera aromatica K172</name>
    <dbReference type="NCBI Taxonomy" id="44139"/>
    <lineage>
        <taxon>Bacteria</taxon>
        <taxon>Pseudomonadati</taxon>
        <taxon>Pseudomonadota</taxon>
        <taxon>Betaproteobacteria</taxon>
        <taxon>Rhodocyclales</taxon>
        <taxon>Zoogloeaceae</taxon>
        <taxon>Thauera</taxon>
    </lineage>
</organism>
<comment type="function">
    <text evidence="16">Putative oxygen sensor; modulates the activity of FixJ, a transcriptional activator of nitrogen fixation fixK gene. FixL probably acts as a kinase that phosphorylates FixJ.</text>
</comment>
<dbReference type="InterPro" id="IPR035965">
    <property type="entry name" value="PAS-like_dom_sf"/>
</dbReference>
<dbReference type="InterPro" id="IPR013767">
    <property type="entry name" value="PAS_fold"/>
</dbReference>
<dbReference type="PANTHER" id="PTHR43047">
    <property type="entry name" value="TWO-COMPONENT HISTIDINE PROTEIN KINASE"/>
    <property type="match status" value="1"/>
</dbReference>
<evidence type="ECO:0000256" key="21">
    <source>
        <dbReference type="PROSITE-ProRule" id="PRU00110"/>
    </source>
</evidence>
<dbReference type="PROSITE" id="PS50894">
    <property type="entry name" value="HPT"/>
    <property type="match status" value="1"/>
</dbReference>
<keyword evidence="30" id="KW-0723">Serine/threonine-protein kinase</keyword>
<dbReference type="FunFam" id="3.30.565.10:FF:000010">
    <property type="entry name" value="Sensor histidine kinase RcsC"/>
    <property type="match status" value="1"/>
</dbReference>
<dbReference type="InterPro" id="IPR011006">
    <property type="entry name" value="CheY-like_superfamily"/>
</dbReference>
<dbReference type="InterPro" id="IPR001789">
    <property type="entry name" value="Sig_transdc_resp-reg_receiver"/>
</dbReference>
<comment type="catalytic activity">
    <reaction evidence="1">
        <text>ATP + protein L-histidine = ADP + protein N-phospho-L-histidine.</text>
        <dbReference type="EC" id="2.7.13.3"/>
    </reaction>
</comment>
<dbReference type="InterPro" id="IPR036641">
    <property type="entry name" value="HPT_dom_sf"/>
</dbReference>
<feature type="modified residue" description="Phosphohistidine" evidence="21">
    <location>
        <position position="1400"/>
    </location>
</feature>
<evidence type="ECO:0000256" key="24">
    <source>
        <dbReference type="SAM" id="Phobius"/>
    </source>
</evidence>
<keyword evidence="13" id="KW-0902">Two-component regulatory system</keyword>
<dbReference type="InterPro" id="IPR004358">
    <property type="entry name" value="Sig_transdc_His_kin-like_C"/>
</dbReference>
<dbReference type="SUPFAM" id="SSF55785">
    <property type="entry name" value="PYP-like sensor domain (PAS domain)"/>
    <property type="match status" value="3"/>
</dbReference>
<dbReference type="Pfam" id="PF00072">
    <property type="entry name" value="Response_reg"/>
    <property type="match status" value="1"/>
</dbReference>
<dbReference type="Gene3D" id="3.30.450.20">
    <property type="entry name" value="PAS domain"/>
    <property type="match status" value="3"/>
</dbReference>
<dbReference type="FunFam" id="1.10.287.130:FF:000002">
    <property type="entry name" value="Two-component osmosensing histidine kinase"/>
    <property type="match status" value="1"/>
</dbReference>
<keyword evidence="4" id="KW-1003">Cell membrane</keyword>
<keyword evidence="7" id="KW-0808">Transferase</keyword>
<keyword evidence="10 30" id="KW-0418">Kinase</keyword>
<evidence type="ECO:0000256" key="2">
    <source>
        <dbReference type="ARBA" id="ARBA00004429"/>
    </source>
</evidence>
<evidence type="ECO:0000256" key="7">
    <source>
        <dbReference type="ARBA" id="ARBA00022679"/>
    </source>
</evidence>
<keyword evidence="9" id="KW-0547">Nucleotide-binding</keyword>
<evidence type="ECO:0000259" key="28">
    <source>
        <dbReference type="PROSITE" id="PS50839"/>
    </source>
</evidence>
<feature type="transmembrane region" description="Helical" evidence="24">
    <location>
        <begin position="92"/>
        <end position="115"/>
    </location>
</feature>
<feature type="domain" description="Response regulatory" evidence="26">
    <location>
        <begin position="1211"/>
        <end position="1328"/>
    </location>
</feature>
<dbReference type="InterPro" id="IPR001610">
    <property type="entry name" value="PAC"/>
</dbReference>
<keyword evidence="11" id="KW-0067">ATP-binding</keyword>
<dbReference type="Pfam" id="PF05231">
    <property type="entry name" value="MASE1"/>
    <property type="match status" value="1"/>
</dbReference>
<dbReference type="Pfam" id="PF01627">
    <property type="entry name" value="Hpt"/>
    <property type="match status" value="1"/>
</dbReference>
<feature type="domain" description="HPt" evidence="29">
    <location>
        <begin position="1361"/>
        <end position="1458"/>
    </location>
</feature>
<dbReference type="SMART" id="SM01079">
    <property type="entry name" value="CHASE"/>
    <property type="match status" value="1"/>
</dbReference>
<dbReference type="Pfam" id="PF00512">
    <property type="entry name" value="HisKA"/>
    <property type="match status" value="1"/>
</dbReference>
<keyword evidence="5" id="KW-0997">Cell inner membrane</keyword>
<dbReference type="EMBL" id="CP028339">
    <property type="protein sequence ID" value="AVR88316.1"/>
    <property type="molecule type" value="Genomic_DNA"/>
</dbReference>
<evidence type="ECO:0000256" key="5">
    <source>
        <dbReference type="ARBA" id="ARBA00022519"/>
    </source>
</evidence>
<evidence type="ECO:0000256" key="4">
    <source>
        <dbReference type="ARBA" id="ARBA00022475"/>
    </source>
</evidence>
<evidence type="ECO:0000259" key="27">
    <source>
        <dbReference type="PROSITE" id="PS50112"/>
    </source>
</evidence>
<evidence type="ECO:0000256" key="22">
    <source>
        <dbReference type="PROSITE-ProRule" id="PRU00169"/>
    </source>
</evidence>
<dbReference type="PROSITE" id="PS50839">
    <property type="entry name" value="CHASE"/>
    <property type="match status" value="1"/>
</dbReference>
<dbReference type="CDD" id="cd00130">
    <property type="entry name" value="PAS"/>
    <property type="match status" value="3"/>
</dbReference>
<evidence type="ECO:0000313" key="30">
    <source>
        <dbReference type="EMBL" id="AVR88316.1"/>
    </source>
</evidence>
<evidence type="ECO:0000256" key="16">
    <source>
        <dbReference type="ARBA" id="ARBA00059827"/>
    </source>
</evidence>
<dbReference type="InterPro" id="IPR000014">
    <property type="entry name" value="PAS"/>
</dbReference>
<dbReference type="Pfam" id="PF02518">
    <property type="entry name" value="HATPase_c"/>
    <property type="match status" value="1"/>
</dbReference>
<dbReference type="SMART" id="SM00073">
    <property type="entry name" value="HPT"/>
    <property type="match status" value="1"/>
</dbReference>
<evidence type="ECO:0000256" key="23">
    <source>
        <dbReference type="SAM" id="Coils"/>
    </source>
</evidence>
<dbReference type="InterPro" id="IPR005467">
    <property type="entry name" value="His_kinase_dom"/>
</dbReference>
<evidence type="ECO:0000256" key="15">
    <source>
        <dbReference type="ARBA" id="ARBA00058004"/>
    </source>
</evidence>
<feature type="transmembrane region" description="Helical" evidence="24">
    <location>
        <begin position="204"/>
        <end position="226"/>
    </location>
</feature>
<feature type="domain" description="PAS" evidence="27">
    <location>
        <begin position="814"/>
        <end position="884"/>
    </location>
</feature>
<keyword evidence="6 22" id="KW-0597">Phosphoprotein</keyword>
<dbReference type="FunFam" id="3.30.450.20:FF:000060">
    <property type="entry name" value="Sensor protein FixL"/>
    <property type="match status" value="1"/>
</dbReference>
<dbReference type="InterPro" id="IPR013655">
    <property type="entry name" value="PAS_fold_3"/>
</dbReference>
<dbReference type="InterPro" id="IPR003661">
    <property type="entry name" value="HisK_dim/P_dom"/>
</dbReference>
<dbReference type="SUPFAM" id="SSF47226">
    <property type="entry name" value="Histidine-containing phosphotransfer domain, HPT domain"/>
    <property type="match status" value="1"/>
</dbReference>
<evidence type="ECO:0000256" key="12">
    <source>
        <dbReference type="ARBA" id="ARBA00022989"/>
    </source>
</evidence>
<dbReference type="Gene3D" id="3.30.450.350">
    <property type="entry name" value="CHASE domain"/>
    <property type="match status" value="1"/>
</dbReference>
<dbReference type="InterPro" id="IPR042240">
    <property type="entry name" value="CHASE_sf"/>
</dbReference>